<name>A0ABY6Q5Z3_9GAMM</name>
<evidence type="ECO:0000256" key="1">
    <source>
        <dbReference type="ARBA" id="ARBA00010240"/>
    </source>
</evidence>
<feature type="domain" description="PNPLA" evidence="4">
    <location>
        <begin position="5"/>
        <end position="194"/>
    </location>
</feature>
<dbReference type="SUPFAM" id="SSF52151">
    <property type="entry name" value="FabD/lysophospholipase-like"/>
    <property type="match status" value="1"/>
</dbReference>
<feature type="active site" description="Nucleophile" evidence="3">
    <location>
        <position position="43"/>
    </location>
</feature>
<keyword evidence="6" id="KW-1185">Reference proteome</keyword>
<dbReference type="PANTHER" id="PTHR32176">
    <property type="entry name" value="XYLOSE ISOMERASE"/>
    <property type="match status" value="1"/>
</dbReference>
<evidence type="ECO:0000313" key="5">
    <source>
        <dbReference type="EMBL" id="UZP73955.1"/>
    </source>
</evidence>
<dbReference type="PROSITE" id="PS51635">
    <property type="entry name" value="PNPLA"/>
    <property type="match status" value="1"/>
</dbReference>
<dbReference type="EMBL" id="CP036501">
    <property type="protein sequence ID" value="UZP73955.1"/>
    <property type="molecule type" value="Genomic_DNA"/>
</dbReference>
<accession>A0ABY6Q5Z3</accession>
<evidence type="ECO:0000256" key="3">
    <source>
        <dbReference type="PROSITE-ProRule" id="PRU01161"/>
    </source>
</evidence>
<dbReference type="InterPro" id="IPR002641">
    <property type="entry name" value="PNPLA_dom"/>
</dbReference>
<dbReference type="PANTHER" id="PTHR32176:SF92">
    <property type="entry name" value="XYLOSE ISOMERASE"/>
    <property type="match status" value="1"/>
</dbReference>
<sequence length="309" mass="34006">MRTVLSIDGGGIRGIIPALVLDYLEQASNKPISELFDVSVGTSSGGIIALGIAQADPQGKPKYTAHDLAEFFENSGRKIFQKTVWRNIRSAGGVLDERYSARPLEAALRKYYADARLGDTLGSTMVTSYDIEGRRTLFLKSWHPDHETVLCRDAARATSAAPTYFEPALIDVQGSHRALIDGGVFVNSPVVSAYAEALKLFPGEPLAVVSLGTGELIRRIHYESAKDWGQAGWVTPLIDCMFDGATKVANHQMRMFLGDHYFRLQVTLDEANDDMDDASEVNIQNLKRIANRMISENRSTLDRILDVVA</sequence>
<feature type="short sequence motif" description="GXGXXG" evidence="3">
    <location>
        <begin position="9"/>
        <end position="14"/>
    </location>
</feature>
<dbReference type="Proteomes" id="UP001317963">
    <property type="component" value="Chromosome"/>
</dbReference>
<comment type="similarity">
    <text evidence="1">Belongs to the patatin family.</text>
</comment>
<dbReference type="InterPro" id="IPR016035">
    <property type="entry name" value="Acyl_Trfase/lysoPLipase"/>
</dbReference>
<keyword evidence="2 3" id="KW-0443">Lipid metabolism</keyword>
<feature type="short sequence motif" description="DGA/G" evidence="3">
    <location>
        <begin position="181"/>
        <end position="183"/>
    </location>
</feature>
<organism evidence="5 6">
    <name type="scientific">Candidatus Paraluminiphilus aquimaris</name>
    <dbReference type="NCBI Taxonomy" id="2518994"/>
    <lineage>
        <taxon>Bacteria</taxon>
        <taxon>Pseudomonadati</taxon>
        <taxon>Pseudomonadota</taxon>
        <taxon>Gammaproteobacteria</taxon>
        <taxon>Cellvibrionales</taxon>
        <taxon>Halieaceae</taxon>
        <taxon>Candidatus Paraluminiphilus</taxon>
    </lineage>
</organism>
<evidence type="ECO:0000313" key="6">
    <source>
        <dbReference type="Proteomes" id="UP001317963"/>
    </source>
</evidence>
<feature type="short sequence motif" description="GXSXG" evidence="3">
    <location>
        <begin position="41"/>
        <end position="45"/>
    </location>
</feature>
<dbReference type="Gene3D" id="3.40.1090.10">
    <property type="entry name" value="Cytosolic phospholipase A2 catalytic domain"/>
    <property type="match status" value="1"/>
</dbReference>
<evidence type="ECO:0000259" key="4">
    <source>
        <dbReference type="PROSITE" id="PS51635"/>
    </source>
</evidence>
<gene>
    <name evidence="5" type="ORF">E0F26_03995</name>
</gene>
<feature type="active site" description="Proton acceptor" evidence="3">
    <location>
        <position position="181"/>
    </location>
</feature>
<keyword evidence="3" id="KW-0442">Lipid degradation</keyword>
<evidence type="ECO:0000256" key="2">
    <source>
        <dbReference type="ARBA" id="ARBA00023098"/>
    </source>
</evidence>
<reference evidence="5 6" key="1">
    <citation type="submission" date="2019-02" db="EMBL/GenBank/DDBJ databases">
        <title>Halieaceae_genomes.</title>
        <authorList>
            <person name="Li S.-H."/>
        </authorList>
    </citation>
    <scope>NUCLEOTIDE SEQUENCE [LARGE SCALE GENOMIC DNA]</scope>
    <source>
        <strain evidence="5 6">JH123</strain>
    </source>
</reference>
<keyword evidence="3" id="KW-0378">Hydrolase</keyword>
<protein>
    <submittedName>
        <fullName evidence="5">Patatin</fullName>
    </submittedName>
</protein>
<dbReference type="RefSeq" id="WP_279242756.1">
    <property type="nucleotide sequence ID" value="NZ_CP036501.1"/>
</dbReference>
<proteinExistence type="inferred from homology"/>
<dbReference type="Pfam" id="PF01734">
    <property type="entry name" value="Patatin"/>
    <property type="match status" value="1"/>
</dbReference>